<name>A0A1W1ZF72_9FIRM</name>
<evidence type="ECO:0000256" key="5">
    <source>
        <dbReference type="ARBA" id="ARBA00022989"/>
    </source>
</evidence>
<proteinExistence type="inferred from homology"/>
<feature type="transmembrane region" description="Helical" evidence="7">
    <location>
        <begin position="122"/>
        <end position="144"/>
    </location>
</feature>
<accession>A0A1W1ZF72</accession>
<evidence type="ECO:0000256" key="7">
    <source>
        <dbReference type="SAM" id="Phobius"/>
    </source>
</evidence>
<dbReference type="Proteomes" id="UP000192738">
    <property type="component" value="Unassembled WGS sequence"/>
</dbReference>
<evidence type="ECO:0000313" key="8">
    <source>
        <dbReference type="EMBL" id="SMC47120.1"/>
    </source>
</evidence>
<keyword evidence="9" id="KW-1185">Reference proteome</keyword>
<keyword evidence="5 7" id="KW-1133">Transmembrane helix</keyword>
<feature type="transmembrane region" description="Helical" evidence="7">
    <location>
        <begin position="150"/>
        <end position="168"/>
    </location>
</feature>
<dbReference type="PANTHER" id="PTHR42810">
    <property type="entry name" value="PURINE PERMEASE C1399.01C-RELATED"/>
    <property type="match status" value="1"/>
</dbReference>
<dbReference type="PANTHER" id="PTHR42810:SF1">
    <property type="entry name" value="PURINE PERMEASE YWDJ-RELATED"/>
    <property type="match status" value="1"/>
</dbReference>
<dbReference type="NCBIfam" id="NF037981">
    <property type="entry name" value="NCS2_1"/>
    <property type="match status" value="1"/>
</dbReference>
<keyword evidence="3" id="KW-0813">Transport</keyword>
<evidence type="ECO:0000256" key="2">
    <source>
        <dbReference type="ARBA" id="ARBA00008821"/>
    </source>
</evidence>
<dbReference type="STRING" id="112901.SAMN04488500_103267"/>
<feature type="transmembrane region" description="Helical" evidence="7">
    <location>
        <begin position="67"/>
        <end position="87"/>
    </location>
</feature>
<feature type="transmembrane region" description="Helical" evidence="7">
    <location>
        <begin position="391"/>
        <end position="408"/>
    </location>
</feature>
<gene>
    <name evidence="8" type="ORF">SAMN04488500_103267</name>
</gene>
<feature type="transmembrane region" description="Helical" evidence="7">
    <location>
        <begin position="255"/>
        <end position="277"/>
    </location>
</feature>
<feature type="transmembrane region" description="Helical" evidence="7">
    <location>
        <begin position="35"/>
        <end position="55"/>
    </location>
</feature>
<dbReference type="InterPro" id="IPR006043">
    <property type="entry name" value="NCS2"/>
</dbReference>
<sequence>MSQDSSKLMQQSGMRYGLDDNLPLKELISYSVQHLTYFLANAAILPVIVGGYLGLDQLGLAGLVQRTFILCGIVSIFQSLWGHRFPIMEGPAGLWYGLLITLATSAPSLGKPLEILRTDIELGFIIAGIVCILIGVTGMAGMVVKIFSPLVNGVFLVLMCLQLSPAMIKGMLGLNSTNHMVDFNSLLAFVITTGLIMWITLKGRGFFQSIAVLIGVVFGWITALIFGIAPQINQYSTQLPAAPEIFAWGTPTFDLGVILACVFAALLLFSNLIASILGMSAVTGEPLKPAMFNRGAIFTGVSDIFAGLGAVIGFIPYASAIGFTSMTGVASRKPFIAGAALITILGIFPQVGVFFAAIPPAVGNSVMFVVFCLILGMGIKEFSKVNLTNREMYILGISLMVGVGVMFLPQEVFNNLPPLFRYMLLNGMVDGIIVCIVLEQILLMN</sequence>
<dbReference type="Pfam" id="PF00860">
    <property type="entry name" value="Xan_ur_permease"/>
    <property type="match status" value="1"/>
</dbReference>
<evidence type="ECO:0000313" key="9">
    <source>
        <dbReference type="Proteomes" id="UP000192738"/>
    </source>
</evidence>
<comment type="similarity">
    <text evidence="2">Belongs to the nucleobase:cation symporter-2 (NCS2) (TC 2.A.40) family.</text>
</comment>
<feature type="transmembrane region" description="Helical" evidence="7">
    <location>
        <begin position="180"/>
        <end position="200"/>
    </location>
</feature>
<comment type="subcellular location">
    <subcellularLocation>
        <location evidence="1">Membrane</location>
        <topology evidence="1">Multi-pass membrane protein</topology>
    </subcellularLocation>
</comment>
<dbReference type="OrthoDB" id="9805749at2"/>
<keyword evidence="4 7" id="KW-0812">Transmembrane</keyword>
<dbReference type="GO" id="GO:0005886">
    <property type="term" value="C:plasma membrane"/>
    <property type="evidence" value="ECO:0007669"/>
    <property type="project" value="TreeGrafter"/>
</dbReference>
<organism evidence="8 9">
    <name type="scientific">Sporomusa malonica</name>
    <dbReference type="NCBI Taxonomy" id="112901"/>
    <lineage>
        <taxon>Bacteria</taxon>
        <taxon>Bacillati</taxon>
        <taxon>Bacillota</taxon>
        <taxon>Negativicutes</taxon>
        <taxon>Selenomonadales</taxon>
        <taxon>Sporomusaceae</taxon>
        <taxon>Sporomusa</taxon>
    </lineage>
</organism>
<feature type="transmembrane region" description="Helical" evidence="7">
    <location>
        <begin position="420"/>
        <end position="443"/>
    </location>
</feature>
<dbReference type="GO" id="GO:0042907">
    <property type="term" value="F:xanthine transmembrane transporter activity"/>
    <property type="evidence" value="ECO:0007669"/>
    <property type="project" value="TreeGrafter"/>
</dbReference>
<evidence type="ECO:0000256" key="1">
    <source>
        <dbReference type="ARBA" id="ARBA00004141"/>
    </source>
</evidence>
<feature type="transmembrane region" description="Helical" evidence="7">
    <location>
        <begin position="206"/>
        <end position="229"/>
    </location>
</feature>
<reference evidence="8 9" key="1">
    <citation type="submission" date="2017-04" db="EMBL/GenBank/DDBJ databases">
        <authorList>
            <person name="Afonso C.L."/>
            <person name="Miller P.J."/>
            <person name="Scott M.A."/>
            <person name="Spackman E."/>
            <person name="Goraichik I."/>
            <person name="Dimitrov K.M."/>
            <person name="Suarez D.L."/>
            <person name="Swayne D.E."/>
        </authorList>
    </citation>
    <scope>NUCLEOTIDE SEQUENCE [LARGE SCALE GENOMIC DNA]</scope>
    <source>
        <strain evidence="8 9">DSM 5090</strain>
    </source>
</reference>
<feature type="transmembrane region" description="Helical" evidence="7">
    <location>
        <begin position="297"/>
        <end position="323"/>
    </location>
</feature>
<keyword evidence="6 7" id="KW-0472">Membrane</keyword>
<evidence type="ECO:0000256" key="6">
    <source>
        <dbReference type="ARBA" id="ARBA00023136"/>
    </source>
</evidence>
<dbReference type="AlphaFoldDB" id="A0A1W1ZF72"/>
<dbReference type="EMBL" id="FWXI01000003">
    <property type="protein sequence ID" value="SMC47120.1"/>
    <property type="molecule type" value="Genomic_DNA"/>
</dbReference>
<evidence type="ECO:0000256" key="3">
    <source>
        <dbReference type="ARBA" id="ARBA00022448"/>
    </source>
</evidence>
<feature type="transmembrane region" description="Helical" evidence="7">
    <location>
        <begin position="361"/>
        <end position="379"/>
    </location>
</feature>
<evidence type="ECO:0000256" key="4">
    <source>
        <dbReference type="ARBA" id="ARBA00022692"/>
    </source>
</evidence>
<dbReference type="RefSeq" id="WP_084574592.1">
    <property type="nucleotide sequence ID" value="NZ_CP155572.1"/>
</dbReference>
<feature type="transmembrane region" description="Helical" evidence="7">
    <location>
        <begin position="93"/>
        <end position="110"/>
    </location>
</feature>
<protein>
    <submittedName>
        <fullName evidence="8">Xanthine/uracil permease</fullName>
    </submittedName>
</protein>
<feature type="transmembrane region" description="Helical" evidence="7">
    <location>
        <begin position="335"/>
        <end position="355"/>
    </location>
</feature>